<evidence type="ECO:0000313" key="5">
    <source>
        <dbReference type="Proteomes" id="UP001153620"/>
    </source>
</evidence>
<proteinExistence type="predicted"/>
<name>A0A9P0IRB7_9DIPT</name>
<feature type="chain" id="PRO_5040456033" evidence="3">
    <location>
        <begin position="18"/>
        <end position="320"/>
    </location>
</feature>
<keyword evidence="2" id="KW-0472">Membrane</keyword>
<keyword evidence="2" id="KW-0812">Transmembrane</keyword>
<reference evidence="4" key="1">
    <citation type="submission" date="2022-01" db="EMBL/GenBank/DDBJ databases">
        <authorList>
            <person name="King R."/>
        </authorList>
    </citation>
    <scope>NUCLEOTIDE SEQUENCE</scope>
</reference>
<keyword evidence="5" id="KW-1185">Reference proteome</keyword>
<evidence type="ECO:0000313" key="4">
    <source>
        <dbReference type="EMBL" id="CAH1714157.1"/>
    </source>
</evidence>
<feature type="transmembrane region" description="Helical" evidence="2">
    <location>
        <begin position="237"/>
        <end position="256"/>
    </location>
</feature>
<organism evidence="4 5">
    <name type="scientific">Chironomus riparius</name>
    <dbReference type="NCBI Taxonomy" id="315576"/>
    <lineage>
        <taxon>Eukaryota</taxon>
        <taxon>Metazoa</taxon>
        <taxon>Ecdysozoa</taxon>
        <taxon>Arthropoda</taxon>
        <taxon>Hexapoda</taxon>
        <taxon>Insecta</taxon>
        <taxon>Pterygota</taxon>
        <taxon>Neoptera</taxon>
        <taxon>Endopterygota</taxon>
        <taxon>Diptera</taxon>
        <taxon>Nematocera</taxon>
        <taxon>Chironomoidea</taxon>
        <taxon>Chironomidae</taxon>
        <taxon>Chironominae</taxon>
        <taxon>Chironomus</taxon>
    </lineage>
</organism>
<keyword evidence="3" id="KW-0732">Signal</keyword>
<keyword evidence="2" id="KW-1133">Transmembrane helix</keyword>
<evidence type="ECO:0000256" key="2">
    <source>
        <dbReference type="SAM" id="Phobius"/>
    </source>
</evidence>
<feature type="signal peptide" evidence="3">
    <location>
        <begin position="1"/>
        <end position="17"/>
    </location>
</feature>
<dbReference type="Proteomes" id="UP001153620">
    <property type="component" value="Chromosome 1"/>
</dbReference>
<protein>
    <submittedName>
        <fullName evidence="4">Uncharacterized protein</fullName>
    </submittedName>
</protein>
<sequence length="320" mass="36643">MWKFLAVLIVTTLCVHAEEEQPKNGQQSSSLVEVALCYVTPKPLNCLKEQTGRMLDFWEAKVEEKRQQLMDEADKEVKESETSRGLSDEEKKEQPSEIMNSLEKGLSALANIITDEVDNLRGRNSRALDKTQTKQLDDDDSNDFNDDFSIYDTVRTEGNITKDDEEGRAKGMKGYKGNKKQGYGYDDERDGWSYGGYGKGKKGKKGKKGMMKLFFLGAIIKAKIEMLLKILSFHLQIKFLAIALINMIINLARFWIDLKKQPQKVVYVEHAQHQHHYDEHDDWGSSWKRTQGQPEYQGQDFAHRLAYGSSAYPGHTGQQY</sequence>
<dbReference type="AlphaFoldDB" id="A0A9P0IRB7"/>
<accession>A0A9P0IRB7</accession>
<dbReference type="EMBL" id="OU895877">
    <property type="protein sequence ID" value="CAH1714157.1"/>
    <property type="molecule type" value="Genomic_DNA"/>
</dbReference>
<dbReference type="OrthoDB" id="8174021at2759"/>
<gene>
    <name evidence="4" type="ORF">CHIRRI_LOCUS3300</name>
</gene>
<feature type="compositionally biased region" description="Basic and acidic residues" evidence="1">
    <location>
        <begin position="75"/>
        <end position="95"/>
    </location>
</feature>
<evidence type="ECO:0000256" key="1">
    <source>
        <dbReference type="SAM" id="MobiDB-lite"/>
    </source>
</evidence>
<reference evidence="4" key="2">
    <citation type="submission" date="2022-10" db="EMBL/GenBank/DDBJ databases">
        <authorList>
            <consortium name="ENA_rothamsted_submissions"/>
            <consortium name="culmorum"/>
            <person name="King R."/>
        </authorList>
    </citation>
    <scope>NUCLEOTIDE SEQUENCE</scope>
</reference>
<feature type="region of interest" description="Disordered" evidence="1">
    <location>
        <begin position="69"/>
        <end position="98"/>
    </location>
</feature>
<evidence type="ECO:0000256" key="3">
    <source>
        <dbReference type="SAM" id="SignalP"/>
    </source>
</evidence>